<accession>A0ABU1J2Q0</accession>
<evidence type="ECO:0000256" key="1">
    <source>
        <dbReference type="ARBA" id="ARBA00008775"/>
    </source>
</evidence>
<comment type="caution">
    <text evidence="4">The sequence shown here is derived from an EMBL/GenBank/DDBJ whole genome shotgun (WGS) entry which is preliminary data.</text>
</comment>
<proteinExistence type="inferred from homology"/>
<comment type="similarity">
    <text evidence="1">Belongs to the CAPAB/TerDEXZ family.</text>
</comment>
<feature type="region of interest" description="Disordered" evidence="2">
    <location>
        <begin position="176"/>
        <end position="231"/>
    </location>
</feature>
<dbReference type="PANTHER" id="PTHR32097">
    <property type="entry name" value="CAMP-BINDING PROTEIN 1-RELATED"/>
    <property type="match status" value="1"/>
</dbReference>
<dbReference type="PANTHER" id="PTHR32097:SF4">
    <property type="entry name" value="GENERAL STRESS PROTEIN 16U"/>
    <property type="match status" value="1"/>
</dbReference>
<dbReference type="Gene3D" id="2.60.60.30">
    <property type="entry name" value="sav2460 like domains"/>
    <property type="match status" value="1"/>
</dbReference>
<feature type="compositionally biased region" description="Low complexity" evidence="2">
    <location>
        <begin position="213"/>
        <end position="231"/>
    </location>
</feature>
<sequence length="439" mass="46969">MNQVLPMGANTSLTTASGHITISHDISPAIDVSLTAFLLTDQDKVQGDSGIIFYNQPTSETGVATLLPSEQIGNTKVHKLQFDMNKAPVGITKIAVTLTEDNSTGFANVNHLTAEIATDNDRIQLNPSSFQSENGIIVLELYLRNGGTKVKSIWRGFDSGLEGLCINYGVEVEADEPSSSAASQPTADHTPPPAQATPQPVTTSESSALPSLASTQPTETPASAPAAPNTQPLLSSINLQKVTGKVNLEKGQKSVMIEKTPEITATVSWQTGTDYDIYALVYTRSGEQVDVAMFGAEDVPPLQSFGNGAVEHMGDVGRSHQTTKTEVIKLRLRDDILAVVPVVYSAQSNGTGSFYRYKVSMSIDNHQGTSVTISSKNANNNDKIYTCVPGILQNTADGVIISPLELYSEPNSEYRPMLQMGDSGMVEVLMDEGPVNDYK</sequence>
<keyword evidence="5" id="KW-1185">Reference proteome</keyword>
<dbReference type="InterPro" id="IPR051324">
    <property type="entry name" value="Stress/Tellurium_Resist"/>
</dbReference>
<gene>
    <name evidence="4" type="ORF">JOC58_003702</name>
</gene>
<dbReference type="InterPro" id="IPR003325">
    <property type="entry name" value="TerD"/>
</dbReference>
<dbReference type="Proteomes" id="UP001185028">
    <property type="component" value="Unassembled WGS sequence"/>
</dbReference>
<evidence type="ECO:0000256" key="2">
    <source>
        <dbReference type="SAM" id="MobiDB-lite"/>
    </source>
</evidence>
<dbReference type="CDD" id="cd06974">
    <property type="entry name" value="TerD_like"/>
    <property type="match status" value="1"/>
</dbReference>
<evidence type="ECO:0000313" key="4">
    <source>
        <dbReference type="EMBL" id="MDR6245786.1"/>
    </source>
</evidence>
<dbReference type="RefSeq" id="WP_188776035.1">
    <property type="nucleotide sequence ID" value="NZ_BMMB01000005.1"/>
</dbReference>
<organism evidence="4 5">
    <name type="scientific">Paenibacillus hunanensis</name>
    <dbReference type="NCBI Taxonomy" id="539262"/>
    <lineage>
        <taxon>Bacteria</taxon>
        <taxon>Bacillati</taxon>
        <taxon>Bacillota</taxon>
        <taxon>Bacilli</taxon>
        <taxon>Bacillales</taxon>
        <taxon>Paenibacillaceae</taxon>
        <taxon>Paenibacillus</taxon>
    </lineage>
</organism>
<feature type="domain" description="TerD" evidence="3">
    <location>
        <begin position="5"/>
        <end position="168"/>
    </location>
</feature>
<evidence type="ECO:0000313" key="5">
    <source>
        <dbReference type="Proteomes" id="UP001185028"/>
    </source>
</evidence>
<evidence type="ECO:0000259" key="3">
    <source>
        <dbReference type="Pfam" id="PF02342"/>
    </source>
</evidence>
<dbReference type="Pfam" id="PF02342">
    <property type="entry name" value="TerD"/>
    <property type="match status" value="1"/>
</dbReference>
<name>A0ABU1J2Q0_9BACL</name>
<protein>
    <submittedName>
        <fullName evidence="4">Tellurite resistance protein TerA</fullName>
    </submittedName>
</protein>
<dbReference type="EMBL" id="JAVDQH010000018">
    <property type="protein sequence ID" value="MDR6245786.1"/>
    <property type="molecule type" value="Genomic_DNA"/>
</dbReference>
<reference evidence="4 5" key="1">
    <citation type="submission" date="2023-07" db="EMBL/GenBank/DDBJ databases">
        <title>Genomic Encyclopedia of Type Strains, Phase IV (KMG-IV): sequencing the most valuable type-strain genomes for metagenomic binning, comparative biology and taxonomic classification.</title>
        <authorList>
            <person name="Goeker M."/>
        </authorList>
    </citation>
    <scope>NUCLEOTIDE SEQUENCE [LARGE SCALE GENOMIC DNA]</scope>
    <source>
        <strain evidence="4 5">DSM 22170</strain>
    </source>
</reference>